<organism evidence="1 2">
    <name type="scientific">Amycolatopsis bullii</name>
    <dbReference type="NCBI Taxonomy" id="941987"/>
    <lineage>
        <taxon>Bacteria</taxon>
        <taxon>Bacillati</taxon>
        <taxon>Actinomycetota</taxon>
        <taxon>Actinomycetes</taxon>
        <taxon>Pseudonocardiales</taxon>
        <taxon>Pseudonocardiaceae</taxon>
        <taxon>Amycolatopsis</taxon>
    </lineage>
</organism>
<comment type="caution">
    <text evidence="1">The sequence shown here is derived from an EMBL/GenBank/DDBJ whole genome shotgun (WGS) entry which is preliminary data.</text>
</comment>
<evidence type="ECO:0000313" key="2">
    <source>
        <dbReference type="Proteomes" id="UP000649955"/>
    </source>
</evidence>
<name>A0ABQ3KHQ9_9PSEU</name>
<proteinExistence type="predicted"/>
<sequence>MAGALTPEGGEVAGVRARTAAVIRCGPALAGSAAGPMRPGRARDRISKFSLLARNSAGPAALNQPFGRGAGKEG</sequence>
<dbReference type="Proteomes" id="UP000649955">
    <property type="component" value="Unassembled WGS sequence"/>
</dbReference>
<evidence type="ECO:0000313" key="1">
    <source>
        <dbReference type="EMBL" id="GHG24696.1"/>
    </source>
</evidence>
<reference evidence="2" key="1">
    <citation type="journal article" date="2019" name="Int. J. Syst. Evol. Microbiol.">
        <title>The Global Catalogue of Microorganisms (GCM) 10K type strain sequencing project: providing services to taxonomists for standard genome sequencing and annotation.</title>
        <authorList>
            <consortium name="The Broad Institute Genomics Platform"/>
            <consortium name="The Broad Institute Genome Sequencing Center for Infectious Disease"/>
            <person name="Wu L."/>
            <person name="Ma J."/>
        </authorList>
    </citation>
    <scope>NUCLEOTIDE SEQUENCE [LARGE SCALE GENOMIC DNA]</scope>
    <source>
        <strain evidence="2">CGMCC 4.7680</strain>
    </source>
</reference>
<protein>
    <submittedName>
        <fullName evidence="1">Uncharacterized protein</fullName>
    </submittedName>
</protein>
<accession>A0ABQ3KHQ9</accession>
<keyword evidence="2" id="KW-1185">Reference proteome</keyword>
<gene>
    <name evidence="1" type="ORF">GCM10017567_49800</name>
</gene>
<dbReference type="EMBL" id="BNAW01000024">
    <property type="protein sequence ID" value="GHG24696.1"/>
    <property type="molecule type" value="Genomic_DNA"/>
</dbReference>